<evidence type="ECO:0000256" key="2">
    <source>
        <dbReference type="ARBA" id="ARBA00022801"/>
    </source>
</evidence>
<evidence type="ECO:0000256" key="5">
    <source>
        <dbReference type="PIRSR" id="PIRSR001227-2"/>
    </source>
</evidence>
<reference evidence="6 7" key="1">
    <citation type="journal article" date="2009" name="Int. J. Syst. Evol. Microbiol.">
        <title>Nocardioides caeni sp. nov., isolated from wastewater.</title>
        <authorList>
            <person name="Yoon J.H."/>
            <person name="Kang S.J."/>
            <person name="Park S."/>
            <person name="Kim W."/>
            <person name="Oh T.K."/>
        </authorList>
    </citation>
    <scope>NUCLEOTIDE SEQUENCE [LARGE SCALE GENOMIC DNA]</scope>
    <source>
        <strain evidence="6 7">DSM 23134</strain>
    </source>
</reference>
<keyword evidence="3" id="KW-0865">Zymogen</keyword>
<evidence type="ECO:0000256" key="1">
    <source>
        <dbReference type="ARBA" id="ARBA00006586"/>
    </source>
</evidence>
<dbReference type="SUPFAM" id="SSF56235">
    <property type="entry name" value="N-terminal nucleophile aminohydrolases (Ntn hydrolases)"/>
    <property type="match status" value="1"/>
</dbReference>
<dbReference type="InterPro" id="IPR002692">
    <property type="entry name" value="S45"/>
</dbReference>
<comment type="caution">
    <text evidence="6">The sequence shown here is derived from an EMBL/GenBank/DDBJ whole genome shotgun (WGS) entry which is preliminary data.</text>
</comment>
<keyword evidence="7" id="KW-1185">Reference proteome</keyword>
<evidence type="ECO:0000313" key="6">
    <source>
        <dbReference type="EMBL" id="THV08961.1"/>
    </source>
</evidence>
<dbReference type="GO" id="GO:0016811">
    <property type="term" value="F:hydrolase activity, acting on carbon-nitrogen (but not peptide) bonds, in linear amides"/>
    <property type="evidence" value="ECO:0007669"/>
    <property type="project" value="InterPro"/>
</dbReference>
<evidence type="ECO:0000313" key="7">
    <source>
        <dbReference type="Proteomes" id="UP000307087"/>
    </source>
</evidence>
<dbReference type="Gene3D" id="1.10.1400.10">
    <property type="match status" value="1"/>
</dbReference>
<dbReference type="AlphaFoldDB" id="A0A4S8N0H9"/>
<organism evidence="6 7">
    <name type="scientific">Nocardioides caeni</name>
    <dbReference type="NCBI Taxonomy" id="574700"/>
    <lineage>
        <taxon>Bacteria</taxon>
        <taxon>Bacillati</taxon>
        <taxon>Actinomycetota</taxon>
        <taxon>Actinomycetes</taxon>
        <taxon>Propionibacteriales</taxon>
        <taxon>Nocardioidaceae</taxon>
        <taxon>Nocardioides</taxon>
    </lineage>
</organism>
<dbReference type="InterPro" id="IPR043146">
    <property type="entry name" value="Penicillin_amidase_N_B-knob"/>
</dbReference>
<comment type="similarity">
    <text evidence="1">Belongs to the peptidase S45 family.</text>
</comment>
<sequence>MSITRDRWGIPTVVAGSLLEVARAQGRAMAADRAGQLELERRRAEGTCAEVYGAAALEWDVFARRAQLVRTAQRAHAALSGESVAFFGAYVEGLNEVLDRDRRWEAWTPLAVFAVQHVLFSGFPSQLWRRHLAASAAAEWLPLFRHEGLPGGSNAFVVAGSRTASGLPLIAGDPHRIIEAPNCYAQVRLVCTDPADSFDVAGFTFPGLPGVQHFAHAGEVAWAITNAVADDEDIRPVVAGDMVRRERTTVRVRQDDGSLQAIDIELAETDHGPVVLHDAGEDGEDGEDGAASYSLRSPSWVLGDLGLDAVVDLLRSRSADDVTAAFGRWVGPVNNLLVADRGGVVEHRVVGRVPQRDADRRWTGWVEDLPRRTGDVLVTANHRATTEFSRIGSDFAPPHRARRIEQLLAERLAEGPLAVDAAAAVLADDRQNAGTALLDLVGSLTGLGPAATALRDRLLVWDRSMAVGSVDAARFAEVRAAVVDAFAAAPALAGLDGSPHGELFAPWFDLRGRVRLCLPNLLAADRPFGLDPRALVAAALEEVAAGPDPAPWGEWHVVLPLTPHHQFGLPLPDGLPAAPSLPVPGDDDCVLATKSLGGRGPCVQGPVARYVFDLAGDSRWVVPLGAAGEPADPHHHDQQAVWVAGGVLPLERHDVRPQENP</sequence>
<gene>
    <name evidence="6" type="ORF">E9934_18295</name>
</gene>
<keyword evidence="2" id="KW-0378">Hydrolase</keyword>
<evidence type="ECO:0000256" key="3">
    <source>
        <dbReference type="ARBA" id="ARBA00023145"/>
    </source>
</evidence>
<keyword evidence="5" id="KW-0479">Metal-binding</keyword>
<evidence type="ECO:0000256" key="4">
    <source>
        <dbReference type="PIRSR" id="PIRSR001227-1"/>
    </source>
</evidence>
<dbReference type="PANTHER" id="PTHR34218">
    <property type="entry name" value="PEPTIDASE S45 PENICILLIN AMIDASE"/>
    <property type="match status" value="1"/>
</dbReference>
<dbReference type="InterPro" id="IPR029055">
    <property type="entry name" value="Ntn_hydrolases_N"/>
</dbReference>
<dbReference type="InterPro" id="IPR043147">
    <property type="entry name" value="Penicillin_amidase_A-knob"/>
</dbReference>
<dbReference type="RefSeq" id="WP_136564347.1">
    <property type="nucleotide sequence ID" value="NZ_BAABLS010000006.1"/>
</dbReference>
<protein>
    <submittedName>
        <fullName evidence="6">Penicillin acylase family protein</fullName>
    </submittedName>
</protein>
<feature type="binding site" evidence="5">
    <location>
        <position position="233"/>
    </location>
    <ligand>
        <name>Ca(2+)</name>
        <dbReference type="ChEBI" id="CHEBI:29108"/>
    </ligand>
</feature>
<name>A0A4S8N0H9_9ACTN</name>
<dbReference type="Gene3D" id="2.30.120.10">
    <property type="match status" value="1"/>
</dbReference>
<comment type="cofactor">
    <cofactor evidence="5">
        <name>Ca(2+)</name>
        <dbReference type="ChEBI" id="CHEBI:29108"/>
    </cofactor>
    <text evidence="5">Binds 1 Ca(2+) ion per dimer.</text>
</comment>
<dbReference type="Gene3D" id="1.10.439.10">
    <property type="entry name" value="Penicillin Amidohydrolase, domain 1"/>
    <property type="match status" value="1"/>
</dbReference>
<proteinExistence type="inferred from homology"/>
<dbReference type="GO" id="GO:0017000">
    <property type="term" value="P:antibiotic biosynthetic process"/>
    <property type="evidence" value="ECO:0007669"/>
    <property type="project" value="InterPro"/>
</dbReference>
<dbReference type="OrthoDB" id="9759796at2"/>
<keyword evidence="5" id="KW-0106">Calcium</keyword>
<dbReference type="InterPro" id="IPR023343">
    <property type="entry name" value="Penicillin_amidase_dom1"/>
</dbReference>
<feature type="active site" description="Nucleophile" evidence="4">
    <location>
        <position position="153"/>
    </location>
</feature>
<accession>A0A4S8N0H9</accession>
<feature type="binding site" evidence="5">
    <location>
        <position position="230"/>
    </location>
    <ligand>
        <name>Ca(2+)</name>
        <dbReference type="ChEBI" id="CHEBI:29108"/>
    </ligand>
</feature>
<dbReference type="GO" id="GO:0046872">
    <property type="term" value="F:metal ion binding"/>
    <property type="evidence" value="ECO:0007669"/>
    <property type="project" value="UniProtKB-KW"/>
</dbReference>
<dbReference type="Pfam" id="PF01804">
    <property type="entry name" value="Penicil_amidase"/>
    <property type="match status" value="1"/>
</dbReference>
<dbReference type="InterPro" id="IPR014395">
    <property type="entry name" value="Pen/GL7ACA/AHL_acylase"/>
</dbReference>
<dbReference type="PIRSF" id="PIRSF001227">
    <property type="entry name" value="Pen_acylase"/>
    <property type="match status" value="1"/>
</dbReference>
<dbReference type="EMBL" id="STGW01000020">
    <property type="protein sequence ID" value="THV08961.1"/>
    <property type="molecule type" value="Genomic_DNA"/>
</dbReference>
<dbReference type="PANTHER" id="PTHR34218:SF4">
    <property type="entry name" value="ACYL-HOMOSERINE LACTONE ACYLASE QUIP"/>
    <property type="match status" value="1"/>
</dbReference>
<dbReference type="Proteomes" id="UP000307087">
    <property type="component" value="Unassembled WGS sequence"/>
</dbReference>
<dbReference type="Gene3D" id="3.60.20.10">
    <property type="entry name" value="Glutamine Phosphoribosylpyrophosphate, subunit 1, domain 1"/>
    <property type="match status" value="1"/>
</dbReference>